<evidence type="ECO:0000313" key="2">
    <source>
        <dbReference type="EMBL" id="CAI4016879.1"/>
    </source>
</evidence>
<gene>
    <name evidence="2" type="ORF">C1SCF055_LOCUS41571</name>
</gene>
<dbReference type="EMBL" id="CAMXCT020006607">
    <property type="protein sequence ID" value="CAL1170254.1"/>
    <property type="molecule type" value="Genomic_DNA"/>
</dbReference>
<evidence type="ECO:0000313" key="3">
    <source>
        <dbReference type="EMBL" id="CAL4804191.1"/>
    </source>
</evidence>
<keyword evidence="4" id="KW-1185">Reference proteome</keyword>
<name>A0A9P1DW60_9DINO</name>
<dbReference type="EMBL" id="CAMXCT030006607">
    <property type="protein sequence ID" value="CAL4804191.1"/>
    <property type="molecule type" value="Genomic_DNA"/>
</dbReference>
<feature type="compositionally biased region" description="Pro residues" evidence="1">
    <location>
        <begin position="70"/>
        <end position="79"/>
    </location>
</feature>
<protein>
    <submittedName>
        <fullName evidence="2">Uncharacterized protein</fullName>
    </submittedName>
</protein>
<feature type="compositionally biased region" description="Low complexity" evidence="1">
    <location>
        <begin position="30"/>
        <end position="46"/>
    </location>
</feature>
<reference evidence="3 4" key="2">
    <citation type="submission" date="2024-05" db="EMBL/GenBank/DDBJ databases">
        <authorList>
            <person name="Chen Y."/>
            <person name="Shah S."/>
            <person name="Dougan E. K."/>
            <person name="Thang M."/>
            <person name="Chan C."/>
        </authorList>
    </citation>
    <scope>NUCLEOTIDE SEQUENCE [LARGE SCALE GENOMIC DNA]</scope>
</reference>
<accession>A0A9P1DW60</accession>
<evidence type="ECO:0000313" key="4">
    <source>
        <dbReference type="Proteomes" id="UP001152797"/>
    </source>
</evidence>
<evidence type="ECO:0000256" key="1">
    <source>
        <dbReference type="SAM" id="MobiDB-lite"/>
    </source>
</evidence>
<feature type="compositionally biased region" description="Pro residues" evidence="1">
    <location>
        <begin position="86"/>
        <end position="95"/>
    </location>
</feature>
<proteinExistence type="predicted"/>
<dbReference type="Proteomes" id="UP001152797">
    <property type="component" value="Unassembled WGS sequence"/>
</dbReference>
<sequence>MDRNYVHGVKQDQQNWGGYPSGNFYHQEYQSTRQRSQSPRQRAQTPRGRKSPRNKGGGKGYDQYSFAPFPQFPHGPFPPQAQQMAPPLPPPSTPPPWMQSQVPMVHMMPVPMQPQPMASNAVMPQQMHMPAPTLQPSAQDQAQKELIAYLQKHSADLPPDIQQRVHNTCRKEGKRVIKDLETAAKALGEARTVYEEALLARSQHINTWKVFLAEAVKNWSDYGKLFAQHEEALQARIAMAKEQFQDAKDCMEASNISVGKVVVQELSDEEDLPGDAGRSRLAFQLGWLWTTLWCHSRQPDVSDLPATLALKWSHSIMSKDTFLCECGAREKAQKLALDIALSCPQVLPSGHFALPPSNKLKSSLRVGFAESTDLHIWFEGDQQVQTFSLPEAFFDGRSTPWSGCPKVADMKFSRFQVRPWHDGGRARSCIPHTAIDGGATALKDAIYQHKITDHHFDNPARRLQQEEPDEPDPDIIPDIQDAPPFAQDSQSLADMHQAFTNPDGEGILRQLSWMKTGGAGRMTSLAHGERIFKLEPVFFFISSLQIPTEVIFAEKPMEISSSHRAMRFKGELASSLSIIMEERQNHTPMQWPVHWNWLSVVSDLQKSQMRDNGAISHKIDARWHMDGNKYRLTTCQDIRCTVETRSPLPSHAQPWTADHDMLYLPHKKISILMKHNMDVNMTMRMQEILTTHQLHHSPQKMPQHHHQTNLKKKLEFTSTDWKNQMLIATFDGIPIEEFYLTLCGAYVCLEMTSLACILFTPFQLEYIPVLVILRLLGFHEYCELHADKCTIFENNIIWPAQDRTVHAITHGTYLRVIIPPPEDPTLDTEIAIAITRDLTIEETAPSPPERPAICSTATARSGGEGDSSAFFQHSLQLHEKACQATLRALEPTNWKVAPEHVVGHQLPLSSEGPALPPPNPRPTSRFYGRDFDTLNNLFTSKALIECEEEGPIAYIDTWYLHHGRQPQCEEPRAVKIFQDPATWISDILQPWSDEIDPTIDIMIYLVRPSPPCTPMECILAHFIIEQAPRPDWTVALITKHEASFRGVTVTHKAFSISTLMNARAIIRLANICSQCAMPDFAAFAEGISPLTPGNLTSWSRAATS</sequence>
<dbReference type="AlphaFoldDB" id="A0A9P1DW60"/>
<feature type="region of interest" description="Disordered" evidence="1">
    <location>
        <begin position="1"/>
        <end position="95"/>
    </location>
</feature>
<organism evidence="2">
    <name type="scientific">Cladocopium goreaui</name>
    <dbReference type="NCBI Taxonomy" id="2562237"/>
    <lineage>
        <taxon>Eukaryota</taxon>
        <taxon>Sar</taxon>
        <taxon>Alveolata</taxon>
        <taxon>Dinophyceae</taxon>
        <taxon>Suessiales</taxon>
        <taxon>Symbiodiniaceae</taxon>
        <taxon>Cladocopium</taxon>
    </lineage>
</organism>
<comment type="caution">
    <text evidence="2">The sequence shown here is derived from an EMBL/GenBank/DDBJ whole genome shotgun (WGS) entry which is preliminary data.</text>
</comment>
<dbReference type="EMBL" id="CAMXCT010006607">
    <property type="protein sequence ID" value="CAI4016879.1"/>
    <property type="molecule type" value="Genomic_DNA"/>
</dbReference>
<reference evidence="2" key="1">
    <citation type="submission" date="2022-10" db="EMBL/GenBank/DDBJ databases">
        <authorList>
            <person name="Chen Y."/>
            <person name="Dougan E. K."/>
            <person name="Chan C."/>
            <person name="Rhodes N."/>
            <person name="Thang M."/>
        </authorList>
    </citation>
    <scope>NUCLEOTIDE SEQUENCE</scope>
</reference>